<dbReference type="InterPro" id="IPR047112">
    <property type="entry name" value="RecG/Mfd"/>
</dbReference>
<dbReference type="InterPro" id="IPR033454">
    <property type="entry name" value="RecG_wedge"/>
</dbReference>
<dbReference type="GO" id="GO:0006281">
    <property type="term" value="P:DNA repair"/>
    <property type="evidence" value="ECO:0007669"/>
    <property type="project" value="UniProtKB-KW"/>
</dbReference>
<dbReference type="SMART" id="SM00487">
    <property type="entry name" value="DEXDc"/>
    <property type="match status" value="1"/>
</dbReference>
<evidence type="ECO:0000256" key="4">
    <source>
        <dbReference type="ARBA" id="ARBA00022806"/>
    </source>
</evidence>
<dbReference type="EMBL" id="CACRSW010000028">
    <property type="protein sequence ID" value="VYT11055.1"/>
    <property type="molecule type" value="Genomic_DNA"/>
</dbReference>
<evidence type="ECO:0000256" key="2">
    <source>
        <dbReference type="ARBA" id="ARBA00022763"/>
    </source>
</evidence>
<dbReference type="InterPro" id="IPR001650">
    <property type="entry name" value="Helicase_C-like"/>
</dbReference>
<evidence type="ECO:0000256" key="5">
    <source>
        <dbReference type="ARBA" id="ARBA00022840"/>
    </source>
</evidence>
<keyword evidence="7" id="KW-0234">DNA repair</keyword>
<dbReference type="SUPFAM" id="SSF50249">
    <property type="entry name" value="Nucleic acid-binding proteins"/>
    <property type="match status" value="1"/>
</dbReference>
<dbReference type="PANTHER" id="PTHR47964">
    <property type="entry name" value="ATP-DEPENDENT DNA HELICASE HOMOLOG RECG, CHLOROPLASTIC"/>
    <property type="match status" value="1"/>
</dbReference>
<organism evidence="10">
    <name type="scientific">Anaerococcus vaginalis</name>
    <dbReference type="NCBI Taxonomy" id="33037"/>
    <lineage>
        <taxon>Bacteria</taxon>
        <taxon>Bacillati</taxon>
        <taxon>Bacillota</taxon>
        <taxon>Tissierellia</taxon>
        <taxon>Tissierellales</taxon>
        <taxon>Peptoniphilaceae</taxon>
        <taxon>Anaerococcus</taxon>
    </lineage>
</organism>
<reference evidence="10" key="1">
    <citation type="submission" date="2019-11" db="EMBL/GenBank/DDBJ databases">
        <authorList>
            <person name="Feng L."/>
        </authorList>
    </citation>
    <scope>NUCLEOTIDE SEQUENCE</scope>
    <source>
        <strain evidence="10">AvaginalisLFYP127</strain>
    </source>
</reference>
<dbReference type="SMART" id="SM00490">
    <property type="entry name" value="HELICc"/>
    <property type="match status" value="1"/>
</dbReference>
<dbReference type="GO" id="GO:0003678">
    <property type="term" value="F:DNA helicase activity"/>
    <property type="evidence" value="ECO:0007669"/>
    <property type="project" value="UniProtKB-EC"/>
</dbReference>
<evidence type="ECO:0000256" key="3">
    <source>
        <dbReference type="ARBA" id="ARBA00022801"/>
    </source>
</evidence>
<dbReference type="PROSITE" id="PS51194">
    <property type="entry name" value="HELICASE_CTER"/>
    <property type="match status" value="1"/>
</dbReference>
<dbReference type="EC" id="3.6.4.12" evidence="10"/>
<dbReference type="SUPFAM" id="SSF52540">
    <property type="entry name" value="P-loop containing nucleoside triphosphate hydrolases"/>
    <property type="match status" value="1"/>
</dbReference>
<dbReference type="Gene3D" id="3.40.50.300">
    <property type="entry name" value="P-loop containing nucleotide triphosphate hydrolases"/>
    <property type="match status" value="2"/>
</dbReference>
<dbReference type="GO" id="GO:0005524">
    <property type="term" value="F:ATP binding"/>
    <property type="evidence" value="ECO:0007669"/>
    <property type="project" value="UniProtKB-KW"/>
</dbReference>
<feature type="domain" description="Helicase ATP-binding" evidence="8">
    <location>
        <begin position="261"/>
        <end position="420"/>
    </location>
</feature>
<keyword evidence="5" id="KW-0067">ATP-binding</keyword>
<dbReference type="GO" id="GO:0016787">
    <property type="term" value="F:hydrolase activity"/>
    <property type="evidence" value="ECO:0007669"/>
    <property type="project" value="UniProtKB-KW"/>
</dbReference>
<keyword evidence="6" id="KW-0238">DNA-binding</keyword>
<dbReference type="Pfam" id="PF00270">
    <property type="entry name" value="DEAD"/>
    <property type="match status" value="1"/>
</dbReference>
<evidence type="ECO:0000256" key="1">
    <source>
        <dbReference type="ARBA" id="ARBA00022741"/>
    </source>
</evidence>
<protein>
    <submittedName>
        <fullName evidence="10">ATP-dependent DNA helicase RecG</fullName>
        <ecNumber evidence="10">3.6.4.12</ecNumber>
    </submittedName>
</protein>
<name>A0A6N2TYQ9_9FIRM</name>
<keyword evidence="4 10" id="KW-0347">Helicase</keyword>
<dbReference type="InterPro" id="IPR014001">
    <property type="entry name" value="Helicase_ATP-bd"/>
</dbReference>
<keyword evidence="3 10" id="KW-0378">Hydrolase</keyword>
<feature type="domain" description="Helicase C-terminal" evidence="9">
    <location>
        <begin position="446"/>
        <end position="593"/>
    </location>
</feature>
<dbReference type="Pfam" id="PF00271">
    <property type="entry name" value="Helicase_C"/>
    <property type="match status" value="1"/>
</dbReference>
<evidence type="ECO:0000259" key="9">
    <source>
        <dbReference type="PROSITE" id="PS51194"/>
    </source>
</evidence>
<dbReference type="Pfam" id="PF17191">
    <property type="entry name" value="RecG_wedge"/>
    <property type="match status" value="1"/>
</dbReference>
<evidence type="ECO:0000259" key="8">
    <source>
        <dbReference type="PROSITE" id="PS51192"/>
    </source>
</evidence>
<dbReference type="PROSITE" id="PS51192">
    <property type="entry name" value="HELICASE_ATP_BIND_1"/>
    <property type="match status" value="1"/>
</dbReference>
<dbReference type="AlphaFoldDB" id="A0A6N2TYQ9"/>
<dbReference type="Gene3D" id="2.40.50.140">
    <property type="entry name" value="Nucleic acid-binding proteins"/>
    <property type="match status" value="1"/>
</dbReference>
<keyword evidence="2" id="KW-0227">DNA damage</keyword>
<evidence type="ECO:0000256" key="7">
    <source>
        <dbReference type="ARBA" id="ARBA00023204"/>
    </source>
</evidence>
<evidence type="ECO:0000256" key="6">
    <source>
        <dbReference type="ARBA" id="ARBA00023125"/>
    </source>
</evidence>
<accession>A0A6N2TYQ9</accession>
<evidence type="ECO:0000313" key="10">
    <source>
        <dbReference type="EMBL" id="VYT11055.1"/>
    </source>
</evidence>
<dbReference type="RefSeq" id="WP_156329308.1">
    <property type="nucleotide sequence ID" value="NZ_CACRSW010000028.1"/>
</dbReference>
<dbReference type="GO" id="GO:0003677">
    <property type="term" value="F:DNA binding"/>
    <property type="evidence" value="ECO:0007669"/>
    <property type="project" value="UniProtKB-KW"/>
</dbReference>
<proteinExistence type="predicted"/>
<dbReference type="InterPro" id="IPR027417">
    <property type="entry name" value="P-loop_NTPase"/>
</dbReference>
<dbReference type="PANTHER" id="PTHR47964:SF1">
    <property type="entry name" value="ATP-DEPENDENT DNA HELICASE HOMOLOG RECG, CHLOROPLASTIC"/>
    <property type="match status" value="1"/>
</dbReference>
<sequence>MDLLDLKGLGKKKKEYLEKLSIYKIEDLYNYYPREYEDRSKKYDLSHGLDGNKHYFEWKIESKLYTNYSKKFSISYLYASENDKRIKIVFFNDKFSPRSLKIGQTYKFYTKIVKNGYEIECHNPEFTDIDDDRIGNIVPIYPLTKSLTNKNLSDFIGQALEFFDENEVLLDKKVLDDFNFSDKLSNLKEIHFPTSLENLKSAKSQIKIIDLLKELIFIYVMQKENSYQDLNLKYNLNDILNKLDFKLTPSQYKSLIEILKDSTSESIMNRLLCGDVGSGKTIIALIVMIIFSINSYQTCMMVPTEVLAIQQYEKNKNFVESFGLKISLLTSSTKNKEDLKNKIKNGEIDIVIGTHALIVDDVEFKNLKLIVADEQHRFGVRQRQALYEKGNDANYLTMTATPIPRTLFLKMKKLLDLSQITELPKGRGEIITELVLLSMENSLFSKIDDFIKSGRQVYVVSDSIDSDDINSLENLYKRYKKRFKNIRIEKLHGKLKASEKEEILRDFSDGKIDILISTTVIEVGIDVSNANCMIIYNANNFGLSSLHQLRGRIGRGSYKSFCYLISEKVDERSKLNIIKNSNDGFEIAKKDLKLRGAGKILSTIQHGKNLDDVNYFNLKEDEINLCFKIFTYLKDKNFEGVNFSYLEKYFNIDKRIVLN</sequence>
<dbReference type="InterPro" id="IPR011545">
    <property type="entry name" value="DEAD/DEAH_box_helicase_dom"/>
</dbReference>
<keyword evidence="1" id="KW-0547">Nucleotide-binding</keyword>
<dbReference type="InterPro" id="IPR012340">
    <property type="entry name" value="NA-bd_OB-fold"/>
</dbReference>
<gene>
    <name evidence="10" type="primary">recG</name>
    <name evidence="10" type="ORF">AVLFYP127_00882</name>
</gene>